<evidence type="ECO:0008006" key="3">
    <source>
        <dbReference type="Google" id="ProtNLM"/>
    </source>
</evidence>
<organism evidence="1 2">
    <name type="scientific">Burkholderia ubonensis</name>
    <dbReference type="NCBI Taxonomy" id="101571"/>
    <lineage>
        <taxon>Bacteria</taxon>
        <taxon>Pseudomonadati</taxon>
        <taxon>Pseudomonadota</taxon>
        <taxon>Betaproteobacteria</taxon>
        <taxon>Burkholderiales</taxon>
        <taxon>Burkholderiaceae</taxon>
        <taxon>Burkholderia</taxon>
        <taxon>Burkholderia cepacia complex</taxon>
    </lineage>
</organism>
<dbReference type="EMBL" id="LPBJ01000047">
    <property type="protein sequence ID" value="KVP98294.1"/>
    <property type="molecule type" value="Genomic_DNA"/>
</dbReference>
<proteinExistence type="predicted"/>
<evidence type="ECO:0000313" key="1">
    <source>
        <dbReference type="EMBL" id="KVP98294.1"/>
    </source>
</evidence>
<name>A0AAW3MWU7_9BURK</name>
<keyword evidence="2" id="KW-1185">Reference proteome</keyword>
<reference evidence="1 2" key="1">
    <citation type="submission" date="2015-11" db="EMBL/GenBank/DDBJ databases">
        <title>Expanding the genomic diversity of Burkholderia species for the development of highly accurate diagnostics.</title>
        <authorList>
            <person name="Sahl J."/>
            <person name="Keim P."/>
            <person name="Wagner D."/>
        </authorList>
    </citation>
    <scope>NUCLEOTIDE SEQUENCE [LARGE SCALE GENOMIC DNA]</scope>
    <source>
        <strain evidence="1 2">MSMB1808WGS</strain>
    </source>
</reference>
<gene>
    <name evidence="1" type="ORF">WJ96_07170</name>
</gene>
<evidence type="ECO:0000313" key="2">
    <source>
        <dbReference type="Proteomes" id="UP000056453"/>
    </source>
</evidence>
<dbReference type="PROSITE" id="PS51257">
    <property type="entry name" value="PROKAR_LIPOPROTEIN"/>
    <property type="match status" value="1"/>
</dbReference>
<accession>A0AAW3MWU7</accession>
<protein>
    <recommendedName>
        <fullName evidence="3">DGQHR domain-containing protein</fullName>
    </recommendedName>
</protein>
<sequence>MTLKSVLRSAGLSLTAALSCNNIIKAHILVMTGEQLLALFPEGSAGSLELQRNDAARLKTRKASHIMQLQNRPDTQSEFRAVWFDGELKILDGNHRIRAWHEQVHLRMANVSLKIYEPNTVEQVEALYASIDSRKNAKGSQDELWSIFNFAEITDMLTSEEMTTGKNLATVMKHFLPGKGIAARGLVARRKQRALRLADSLFNIIKNVPKTGVDRKLSEVFGGGELLAILELYQSYVDKDIEKGIYHLEQVVVHELKPYIEYALDGSRGMSAPEVTSVFEEYEENARLAGHKRTGEKVVVARAAILKPMLEAFVASRMKPARRARAAV</sequence>
<dbReference type="RefSeq" id="WP_059925487.1">
    <property type="nucleotide sequence ID" value="NZ_LPBG01000047.1"/>
</dbReference>
<comment type="caution">
    <text evidence="1">The sequence shown here is derived from an EMBL/GenBank/DDBJ whole genome shotgun (WGS) entry which is preliminary data.</text>
</comment>
<dbReference type="Proteomes" id="UP000056453">
    <property type="component" value="Unassembled WGS sequence"/>
</dbReference>
<dbReference type="AlphaFoldDB" id="A0AAW3MWU7"/>